<keyword evidence="3" id="KW-1185">Reference proteome</keyword>
<name>A0AAE0ZUL2_9GAST</name>
<organism evidence="2 3">
    <name type="scientific">Elysia crispata</name>
    <name type="common">lettuce slug</name>
    <dbReference type="NCBI Taxonomy" id="231223"/>
    <lineage>
        <taxon>Eukaryota</taxon>
        <taxon>Metazoa</taxon>
        <taxon>Spiralia</taxon>
        <taxon>Lophotrochozoa</taxon>
        <taxon>Mollusca</taxon>
        <taxon>Gastropoda</taxon>
        <taxon>Heterobranchia</taxon>
        <taxon>Euthyneura</taxon>
        <taxon>Panpulmonata</taxon>
        <taxon>Sacoglossa</taxon>
        <taxon>Placobranchoidea</taxon>
        <taxon>Plakobranchidae</taxon>
        <taxon>Elysia</taxon>
    </lineage>
</organism>
<evidence type="ECO:0000313" key="3">
    <source>
        <dbReference type="Proteomes" id="UP001283361"/>
    </source>
</evidence>
<dbReference type="Proteomes" id="UP001283361">
    <property type="component" value="Unassembled WGS sequence"/>
</dbReference>
<dbReference type="AlphaFoldDB" id="A0AAE0ZUL2"/>
<evidence type="ECO:0000313" key="2">
    <source>
        <dbReference type="EMBL" id="KAK3775958.1"/>
    </source>
</evidence>
<evidence type="ECO:0000256" key="1">
    <source>
        <dbReference type="SAM" id="MobiDB-lite"/>
    </source>
</evidence>
<gene>
    <name evidence="2" type="ORF">RRG08_043643</name>
</gene>
<proteinExistence type="predicted"/>
<sequence>MITRPIAKPTIPRFSEDGEPSGVTPVSRGLRHQTCESVFLGVDLDVCYGDLRLGNSETREYKTLSEA</sequence>
<accession>A0AAE0ZUL2</accession>
<comment type="caution">
    <text evidence="2">The sequence shown here is derived from an EMBL/GenBank/DDBJ whole genome shotgun (WGS) entry which is preliminary data.</text>
</comment>
<feature type="region of interest" description="Disordered" evidence="1">
    <location>
        <begin position="1"/>
        <end position="28"/>
    </location>
</feature>
<dbReference type="EMBL" id="JAWDGP010003253">
    <property type="protein sequence ID" value="KAK3775958.1"/>
    <property type="molecule type" value="Genomic_DNA"/>
</dbReference>
<protein>
    <submittedName>
        <fullName evidence="2">Uncharacterized protein</fullName>
    </submittedName>
</protein>
<reference evidence="2" key="1">
    <citation type="journal article" date="2023" name="G3 (Bethesda)">
        <title>A reference genome for the long-term kleptoplast-retaining sea slug Elysia crispata morphotype clarki.</title>
        <authorList>
            <person name="Eastman K.E."/>
            <person name="Pendleton A.L."/>
            <person name="Shaikh M.A."/>
            <person name="Suttiyut T."/>
            <person name="Ogas R."/>
            <person name="Tomko P."/>
            <person name="Gavelis G."/>
            <person name="Widhalm J.R."/>
            <person name="Wisecaver J.H."/>
        </authorList>
    </citation>
    <scope>NUCLEOTIDE SEQUENCE</scope>
    <source>
        <strain evidence="2">ECLA1</strain>
    </source>
</reference>